<dbReference type="GO" id="GO:0019843">
    <property type="term" value="F:rRNA binding"/>
    <property type="evidence" value="ECO:0007669"/>
    <property type="project" value="UniProtKB-UniRule"/>
</dbReference>
<dbReference type="HAMAP" id="MF_01320_B">
    <property type="entry name" value="Ribosomal_uL2_B"/>
    <property type="match status" value="1"/>
</dbReference>
<reference evidence="11 12" key="1">
    <citation type="submission" date="2019-08" db="EMBL/GenBank/DDBJ databases">
        <title>Highly reduced genomes of protist endosymbionts show evolutionary convergence.</title>
        <authorList>
            <person name="George E."/>
            <person name="Husnik F."/>
            <person name="Tashyreva D."/>
            <person name="Prokopchuk G."/>
            <person name="Horak A."/>
            <person name="Kwong W.K."/>
            <person name="Lukes J."/>
            <person name="Keeling P.J."/>
        </authorList>
    </citation>
    <scope>NUCLEOTIDE SEQUENCE [LARGE SCALE GENOMIC DNA]</scope>
    <source>
        <strain evidence="11">1604HC</strain>
    </source>
</reference>
<evidence type="ECO:0000256" key="1">
    <source>
        <dbReference type="ARBA" id="ARBA00005636"/>
    </source>
</evidence>
<dbReference type="OrthoDB" id="9778722at2"/>
<dbReference type="Gene3D" id="2.30.30.30">
    <property type="match status" value="1"/>
</dbReference>
<dbReference type="Gene3D" id="4.10.950.10">
    <property type="entry name" value="Ribosomal protein L2, domain 3"/>
    <property type="match status" value="1"/>
</dbReference>
<comment type="subunit">
    <text evidence="7">Part of the 50S ribosomal subunit. Forms a bridge to the 30S subunit in the 70S ribosome.</text>
</comment>
<evidence type="ECO:0000256" key="4">
    <source>
        <dbReference type="ARBA" id="ARBA00022980"/>
    </source>
</evidence>
<keyword evidence="12" id="KW-1185">Reference proteome</keyword>
<dbReference type="GO" id="GO:0015934">
    <property type="term" value="C:large ribosomal subunit"/>
    <property type="evidence" value="ECO:0007669"/>
    <property type="project" value="InterPro"/>
</dbReference>
<accession>A0A5C0UJC1</accession>
<protein>
    <recommendedName>
        <fullName evidence="6 7">Large ribosomal subunit protein uL2</fullName>
    </recommendedName>
</protein>
<dbReference type="NCBIfam" id="TIGR01171">
    <property type="entry name" value="rplB_bact"/>
    <property type="match status" value="1"/>
</dbReference>
<comment type="function">
    <text evidence="7">One of the primary rRNA binding proteins. Required for association of the 30S and 50S subunits to form the 70S ribosome, for tRNA binding and peptide bond formation. It has been suggested to have peptidyltransferase activity; this is somewhat controversial. Makes several contacts with the 16S rRNA in the 70S ribosome.</text>
</comment>
<dbReference type="PANTHER" id="PTHR13691">
    <property type="entry name" value="RIBOSOMAL PROTEIN L2"/>
    <property type="match status" value="1"/>
</dbReference>
<evidence type="ECO:0000259" key="10">
    <source>
        <dbReference type="SMART" id="SM01383"/>
    </source>
</evidence>
<dbReference type="InterPro" id="IPR012340">
    <property type="entry name" value="NA-bd_OB-fold"/>
</dbReference>
<dbReference type="GO" id="GO:0002181">
    <property type="term" value="P:cytoplasmic translation"/>
    <property type="evidence" value="ECO:0007669"/>
    <property type="project" value="TreeGrafter"/>
</dbReference>
<dbReference type="GO" id="GO:0016740">
    <property type="term" value="F:transferase activity"/>
    <property type="evidence" value="ECO:0007669"/>
    <property type="project" value="InterPro"/>
</dbReference>
<dbReference type="InterPro" id="IPR022669">
    <property type="entry name" value="Ribosomal_uL2_C"/>
</dbReference>
<dbReference type="RefSeq" id="WP_148972027.1">
    <property type="nucleotide sequence ID" value="NZ_CP043314.1"/>
</dbReference>
<sequence>MNLKVYKPSTPSSRHTKIVDKRSLWSGKPEKSLVKGVKKTGGRNSDGRITSRHIGGGSRKIIRNVEFYPAKLVGLSGTVERIEYDPGRTAFIALVKFSDEKLRYIVAPESVKIGDTIECNEKSPVSPGNIMTLKNVPYGTIVHNVEFFPGQGAKIGRSAGSEVSVLGSDGDHIVLRLKSGEIRKFDSRCFCSIGQVSNLDNKNVSLGKAGRKRWKGIRPSVRGVAMNPVDHPHGGGEGKTSGGRHPVSPWGQNAKGLKTRKKSKKNKMIVRRRA</sequence>
<evidence type="ECO:0000313" key="11">
    <source>
        <dbReference type="EMBL" id="QEK38904.1"/>
    </source>
</evidence>
<dbReference type="EMBL" id="CP043314">
    <property type="protein sequence ID" value="QEK38904.1"/>
    <property type="molecule type" value="Genomic_DNA"/>
</dbReference>
<dbReference type="SMART" id="SM01383">
    <property type="entry name" value="Ribosomal_L2"/>
    <property type="match status" value="1"/>
</dbReference>
<keyword evidence="5 7" id="KW-0687">Ribonucleoprotein</keyword>
<dbReference type="PIRSF" id="PIRSF002158">
    <property type="entry name" value="Ribosomal_L2"/>
    <property type="match status" value="1"/>
</dbReference>
<dbReference type="KEGG" id="nabu:FZC36_00425"/>
<feature type="region of interest" description="Disordered" evidence="8">
    <location>
        <begin position="223"/>
        <end position="274"/>
    </location>
</feature>
<evidence type="ECO:0000256" key="5">
    <source>
        <dbReference type="ARBA" id="ARBA00023274"/>
    </source>
</evidence>
<dbReference type="SUPFAM" id="SSF50104">
    <property type="entry name" value="Translation proteins SH3-like domain"/>
    <property type="match status" value="1"/>
</dbReference>
<proteinExistence type="inferred from homology"/>
<dbReference type="Proteomes" id="UP000324924">
    <property type="component" value="Chromosome"/>
</dbReference>
<dbReference type="InterPro" id="IPR014726">
    <property type="entry name" value="Ribosomal_uL2_dom3"/>
</dbReference>
<keyword evidence="4 7" id="KW-0689">Ribosomal protein</keyword>
<evidence type="ECO:0000256" key="7">
    <source>
        <dbReference type="HAMAP-Rule" id="MF_01320"/>
    </source>
</evidence>
<dbReference type="InterPro" id="IPR022671">
    <property type="entry name" value="Ribosomal_uL2_CS"/>
</dbReference>
<dbReference type="InterPro" id="IPR014722">
    <property type="entry name" value="Rib_uL2_dom2"/>
</dbReference>
<organism evidence="11 12">
    <name type="scientific">Candidatus Nesciobacter abundans</name>
    <dbReference type="NCBI Taxonomy" id="2601668"/>
    <lineage>
        <taxon>Bacteria</taxon>
        <taxon>Pseudomonadati</taxon>
        <taxon>Pseudomonadota</taxon>
        <taxon>Alphaproteobacteria</taxon>
        <taxon>Holosporales</taxon>
        <taxon>Holosporaceae</taxon>
        <taxon>Candidatus Nesciobacter</taxon>
    </lineage>
</organism>
<dbReference type="InterPro" id="IPR022666">
    <property type="entry name" value="Ribosomal_uL2_RNA-bd_dom"/>
</dbReference>
<dbReference type="GO" id="GO:0003735">
    <property type="term" value="F:structural constituent of ribosome"/>
    <property type="evidence" value="ECO:0007669"/>
    <property type="project" value="InterPro"/>
</dbReference>
<feature type="compositionally biased region" description="Basic residues" evidence="8">
    <location>
        <begin position="257"/>
        <end position="274"/>
    </location>
</feature>
<dbReference type="Pfam" id="PF03947">
    <property type="entry name" value="Ribosomal_L2_C"/>
    <property type="match status" value="1"/>
</dbReference>
<dbReference type="Pfam" id="PF00181">
    <property type="entry name" value="Ribosomal_L2_N"/>
    <property type="match status" value="1"/>
</dbReference>
<dbReference type="AlphaFoldDB" id="A0A5C0UJC1"/>
<dbReference type="InterPro" id="IPR008991">
    <property type="entry name" value="Translation_prot_SH3-like_sf"/>
</dbReference>
<evidence type="ECO:0000256" key="2">
    <source>
        <dbReference type="ARBA" id="ARBA00022730"/>
    </source>
</evidence>
<keyword evidence="3 7" id="KW-0694">RNA-binding</keyword>
<dbReference type="FunFam" id="2.30.30.30:FF:000001">
    <property type="entry name" value="50S ribosomal protein L2"/>
    <property type="match status" value="1"/>
</dbReference>
<keyword evidence="2 7" id="KW-0699">rRNA-binding</keyword>
<evidence type="ECO:0000256" key="6">
    <source>
        <dbReference type="ARBA" id="ARBA00035242"/>
    </source>
</evidence>
<evidence type="ECO:0000259" key="9">
    <source>
        <dbReference type="SMART" id="SM01382"/>
    </source>
</evidence>
<evidence type="ECO:0000256" key="8">
    <source>
        <dbReference type="SAM" id="MobiDB-lite"/>
    </source>
</evidence>
<feature type="domain" description="Large ribosomal subunit protein uL2 C-terminal" evidence="9">
    <location>
        <begin position="125"/>
        <end position="253"/>
    </location>
</feature>
<evidence type="ECO:0000313" key="12">
    <source>
        <dbReference type="Proteomes" id="UP000324924"/>
    </source>
</evidence>
<dbReference type="PROSITE" id="PS00467">
    <property type="entry name" value="RIBOSOMAL_L2"/>
    <property type="match status" value="1"/>
</dbReference>
<comment type="similarity">
    <text evidence="1 7">Belongs to the universal ribosomal protein uL2 family.</text>
</comment>
<dbReference type="InterPro" id="IPR002171">
    <property type="entry name" value="Ribosomal_uL2"/>
</dbReference>
<dbReference type="PANTHER" id="PTHR13691:SF5">
    <property type="entry name" value="LARGE RIBOSOMAL SUBUNIT PROTEIN UL2M"/>
    <property type="match status" value="1"/>
</dbReference>
<dbReference type="SMART" id="SM01382">
    <property type="entry name" value="Ribosomal_L2_C"/>
    <property type="match status" value="1"/>
</dbReference>
<dbReference type="InterPro" id="IPR005880">
    <property type="entry name" value="Ribosomal_uL2_bac/org-type"/>
</dbReference>
<gene>
    <name evidence="7 11" type="primary">rplB</name>
    <name evidence="11" type="ORF">FZC36_00425</name>
</gene>
<dbReference type="Gene3D" id="2.40.50.140">
    <property type="entry name" value="Nucleic acid-binding proteins"/>
    <property type="match status" value="1"/>
</dbReference>
<name>A0A5C0UJC1_9PROT</name>
<feature type="domain" description="Large ribosomal subunit protein uL2 RNA-binding" evidence="10">
    <location>
        <begin position="42"/>
        <end position="119"/>
    </location>
</feature>
<dbReference type="FunFam" id="4.10.950.10:FF:000001">
    <property type="entry name" value="50S ribosomal protein L2"/>
    <property type="match status" value="1"/>
</dbReference>
<evidence type="ECO:0000256" key="3">
    <source>
        <dbReference type="ARBA" id="ARBA00022884"/>
    </source>
</evidence>
<dbReference type="SUPFAM" id="SSF50249">
    <property type="entry name" value="Nucleic acid-binding proteins"/>
    <property type="match status" value="1"/>
</dbReference>